<evidence type="ECO:0000313" key="3">
    <source>
        <dbReference type="Proteomes" id="UP000036834"/>
    </source>
</evidence>
<protein>
    <submittedName>
        <fullName evidence="2">Uncharacterized protein</fullName>
    </submittedName>
</protein>
<proteinExistence type="predicted"/>
<dbReference type="PATRIC" id="fig|54915.3.peg.5366"/>
<dbReference type="EMBL" id="LGIQ01000002">
    <property type="protein sequence ID" value="KNB74334.1"/>
    <property type="molecule type" value="Genomic_DNA"/>
</dbReference>
<reference evidence="3" key="1">
    <citation type="submission" date="2015-07" db="EMBL/GenBank/DDBJ databases">
        <title>Genome sequencing project for genomic taxonomy and phylogenomics of Bacillus-like bacteria.</title>
        <authorList>
            <person name="Liu B."/>
            <person name="Wang J."/>
            <person name="Zhu Y."/>
            <person name="Liu G."/>
            <person name="Chen Q."/>
            <person name="Chen Z."/>
            <person name="Lan J."/>
            <person name="Che J."/>
            <person name="Ge C."/>
            <person name="Shi H."/>
            <person name="Pan Z."/>
            <person name="Liu X."/>
        </authorList>
    </citation>
    <scope>NUCLEOTIDE SEQUENCE [LARGE SCALE GENOMIC DNA]</scope>
    <source>
        <strain evidence="3">DSM 9887</strain>
    </source>
</reference>
<sequence>MVVDLYNELYKLLTNDDQLLAFLSIPQDDEVSKTQQIIKRRTTNDLSSLSKPLLSFYATSGKRHAAPSSLHDSFFRFDVITLDDVELAHKIGSYLYRKFEGCSFTTNGLESLDSVVHSQQETDTDLASAYCFTLVVRFRYVIDNSTC</sequence>
<evidence type="ECO:0000313" key="2">
    <source>
        <dbReference type="EMBL" id="KNB74334.1"/>
    </source>
</evidence>
<reference evidence="1 4" key="3">
    <citation type="submission" date="2019-06" db="EMBL/GenBank/DDBJ databases">
        <title>Whole genome shotgun sequence of Brevibacillus reuszeri NBRC 15719.</title>
        <authorList>
            <person name="Hosoyama A."/>
            <person name="Uohara A."/>
            <person name="Ohji S."/>
            <person name="Ichikawa N."/>
        </authorList>
    </citation>
    <scope>NUCLEOTIDE SEQUENCE [LARGE SCALE GENOMIC DNA]</scope>
    <source>
        <strain evidence="1 4">NBRC 15719</strain>
    </source>
</reference>
<organism evidence="2 3">
    <name type="scientific">Brevibacillus reuszeri</name>
    <dbReference type="NCBI Taxonomy" id="54915"/>
    <lineage>
        <taxon>Bacteria</taxon>
        <taxon>Bacillati</taxon>
        <taxon>Bacillota</taxon>
        <taxon>Bacilli</taxon>
        <taxon>Bacillales</taxon>
        <taxon>Paenibacillaceae</taxon>
        <taxon>Brevibacillus</taxon>
    </lineage>
</organism>
<dbReference type="Proteomes" id="UP000319578">
    <property type="component" value="Unassembled WGS sequence"/>
</dbReference>
<dbReference type="AlphaFoldDB" id="A0A0K9Z044"/>
<reference evidence="2" key="2">
    <citation type="submission" date="2015-07" db="EMBL/GenBank/DDBJ databases">
        <title>MeaNS - Measles Nucleotide Surveillance Program.</title>
        <authorList>
            <person name="Tran T."/>
            <person name="Druce J."/>
        </authorList>
    </citation>
    <scope>NUCLEOTIDE SEQUENCE</scope>
    <source>
        <strain evidence="2">DSM 9887</strain>
    </source>
</reference>
<evidence type="ECO:0000313" key="1">
    <source>
        <dbReference type="EMBL" id="GED68078.1"/>
    </source>
</evidence>
<gene>
    <name evidence="2" type="ORF">ADS79_01105</name>
    <name evidence="1" type="ORF">BRE01_17800</name>
</gene>
<keyword evidence="4" id="KW-1185">Reference proteome</keyword>
<dbReference type="OrthoDB" id="2474282at2"/>
<dbReference type="STRING" id="54915.ADS79_01105"/>
<dbReference type="RefSeq" id="WP_049736574.1">
    <property type="nucleotide sequence ID" value="NZ_BJON01000006.1"/>
</dbReference>
<name>A0A0K9Z044_9BACL</name>
<comment type="caution">
    <text evidence="2">The sequence shown here is derived from an EMBL/GenBank/DDBJ whole genome shotgun (WGS) entry which is preliminary data.</text>
</comment>
<accession>A0A0K9Z044</accession>
<dbReference type="Proteomes" id="UP000036834">
    <property type="component" value="Unassembled WGS sequence"/>
</dbReference>
<evidence type="ECO:0000313" key="4">
    <source>
        <dbReference type="Proteomes" id="UP000319578"/>
    </source>
</evidence>
<dbReference type="EMBL" id="BJON01000006">
    <property type="protein sequence ID" value="GED68078.1"/>
    <property type="molecule type" value="Genomic_DNA"/>
</dbReference>